<dbReference type="PATRIC" id="fig|507626.3.peg.3360"/>
<dbReference type="GO" id="GO:0003676">
    <property type="term" value="F:nucleic acid binding"/>
    <property type="evidence" value="ECO:0007669"/>
    <property type="project" value="InterPro"/>
</dbReference>
<dbReference type="GO" id="GO:0032196">
    <property type="term" value="P:transposition"/>
    <property type="evidence" value="ECO:0007669"/>
    <property type="project" value="TreeGrafter"/>
</dbReference>
<name>A0A109UN69_9GAMM</name>
<evidence type="ECO:0000313" key="4">
    <source>
        <dbReference type="Proteomes" id="UP000063387"/>
    </source>
</evidence>
<dbReference type="GO" id="GO:0015074">
    <property type="term" value="P:DNA integration"/>
    <property type="evidence" value="ECO:0007669"/>
    <property type="project" value="InterPro"/>
</dbReference>
<dbReference type="InterPro" id="IPR012337">
    <property type="entry name" value="RNaseH-like_sf"/>
</dbReference>
<reference evidence="3 4" key="1">
    <citation type="journal article" date="2016" name="Genome Announc.">
        <title>Draft Genome Sequence of 'Halomonas chromatireducens' Strain AGD 8-3, a Haloalkaliphilic Chromate- and Selenite-Reducing Gammaproteobacterium.</title>
        <authorList>
            <person name="Sharko F.S."/>
            <person name="Shapovalova A.A."/>
            <person name="Tsygankova S.V."/>
            <person name="Komova A.V."/>
            <person name="Boulygina E.S."/>
            <person name="Teslyuk A.B."/>
            <person name="Gotovtsev P.M."/>
            <person name="Namsaraev Z.B."/>
            <person name="Khijniak T.V."/>
            <person name="Nedoluzhko A.V."/>
            <person name="Vasilov R.G."/>
        </authorList>
    </citation>
    <scope>NUCLEOTIDE SEQUENCE [LARGE SCALE GENOMIC DNA]</scope>
    <source>
        <strain evidence="3 4">AGD 8-3</strain>
    </source>
</reference>
<dbReference type="Gene3D" id="3.30.420.10">
    <property type="entry name" value="Ribonuclease H-like superfamily/Ribonuclease H"/>
    <property type="match status" value="1"/>
</dbReference>
<dbReference type="AlphaFoldDB" id="A0A109UN69"/>
<accession>A0A109UN69</accession>
<dbReference type="SUPFAM" id="SSF46689">
    <property type="entry name" value="Homeodomain-like"/>
    <property type="match status" value="1"/>
</dbReference>
<dbReference type="SUPFAM" id="SSF53098">
    <property type="entry name" value="Ribonuclease H-like"/>
    <property type="match status" value="1"/>
</dbReference>
<dbReference type="Proteomes" id="UP000063387">
    <property type="component" value="Chromosome"/>
</dbReference>
<gene>
    <name evidence="3" type="ORF">LOKO_03358</name>
</gene>
<dbReference type="InterPro" id="IPR009057">
    <property type="entry name" value="Homeodomain-like_sf"/>
</dbReference>
<dbReference type="PANTHER" id="PTHR10948">
    <property type="entry name" value="TRANSPOSASE"/>
    <property type="match status" value="1"/>
</dbReference>
<organism evidence="3 4">
    <name type="scientific">Halomonas chromatireducens</name>
    <dbReference type="NCBI Taxonomy" id="507626"/>
    <lineage>
        <taxon>Bacteria</taxon>
        <taxon>Pseudomonadati</taxon>
        <taxon>Pseudomonadota</taxon>
        <taxon>Gammaproteobacteria</taxon>
        <taxon>Oceanospirillales</taxon>
        <taxon>Halomonadaceae</taxon>
        <taxon>Halomonas</taxon>
    </lineage>
</organism>
<keyword evidence="1" id="KW-0233">DNA recombination</keyword>
<dbReference type="InterPro" id="IPR036397">
    <property type="entry name" value="RNaseH_sf"/>
</dbReference>
<reference evidence="3 4" key="2">
    <citation type="submission" date="2016-02" db="EMBL/GenBank/DDBJ databases">
        <authorList>
            <person name="Wen L."/>
            <person name="He K."/>
            <person name="Yang H."/>
        </authorList>
    </citation>
    <scope>NUCLEOTIDE SEQUENCE [LARGE SCALE GENOMIC DNA]</scope>
    <source>
        <strain evidence="3 4">AGD 8-3</strain>
    </source>
</reference>
<dbReference type="KEGG" id="hco:LOKO_03358"/>
<sequence length="330" mass="37339">MGYRQLTQTQRYQIFARHDLGVSQRQTAKELGLHSSTVSRELRRNVIASGKDPEQAQSRGDYRRRTAWKWTKRLPSMITAVVDRLREEWSPEQISGFMAPLAGLGVSHQWVYSLIWDEKAQGGDLWQHLRQPKRRSKHRAQAKSAGLGKIPNRVGIEHRPAEINTRLVIGHWEGDTVIRGHKQSGLVTLVERRSGYLLAARLPRISAELTQAAMIRLLKPRRGAVQTITLDNGSEFAGHEAVAKALTAATYFCDPYCSGQRASNENTNGLVRQYFPKGTDFRQVTNAELRKVIRKLNDRPRKRLGYRTPAHVFLGEYSRALDTAGAARIA</sequence>
<dbReference type="PROSITE" id="PS50994">
    <property type="entry name" value="INTEGRASE"/>
    <property type="match status" value="1"/>
</dbReference>
<dbReference type="RefSeq" id="WP_066451781.1">
    <property type="nucleotide sequence ID" value="NZ_CP014226.1"/>
</dbReference>
<dbReference type="InterPro" id="IPR025246">
    <property type="entry name" value="IS30-like_HTH"/>
</dbReference>
<proteinExistence type="predicted"/>
<dbReference type="PANTHER" id="PTHR10948:SF23">
    <property type="entry name" value="TRANSPOSASE INSI FOR INSERTION SEQUENCE ELEMENT IS30A-RELATED"/>
    <property type="match status" value="1"/>
</dbReference>
<keyword evidence="4" id="KW-1185">Reference proteome</keyword>
<dbReference type="OrthoDB" id="9803231at2"/>
<dbReference type="GO" id="GO:0006310">
    <property type="term" value="P:DNA recombination"/>
    <property type="evidence" value="ECO:0007669"/>
    <property type="project" value="UniProtKB-KW"/>
</dbReference>
<evidence type="ECO:0000313" key="3">
    <source>
        <dbReference type="EMBL" id="AMD02402.1"/>
    </source>
</evidence>
<evidence type="ECO:0000259" key="2">
    <source>
        <dbReference type="PROSITE" id="PS50994"/>
    </source>
</evidence>
<feature type="domain" description="Integrase catalytic" evidence="2">
    <location>
        <begin position="156"/>
        <end position="317"/>
    </location>
</feature>
<dbReference type="InterPro" id="IPR051917">
    <property type="entry name" value="Transposase-Integrase"/>
</dbReference>
<dbReference type="InterPro" id="IPR053392">
    <property type="entry name" value="Transposase_IS30-like"/>
</dbReference>
<protein>
    <submittedName>
        <fullName evidence="3">Integrase core domain protein</fullName>
    </submittedName>
</protein>
<dbReference type="GO" id="GO:0004803">
    <property type="term" value="F:transposase activity"/>
    <property type="evidence" value="ECO:0007669"/>
    <property type="project" value="TreeGrafter"/>
</dbReference>
<dbReference type="NCBIfam" id="NF033563">
    <property type="entry name" value="transpos_IS30"/>
    <property type="match status" value="1"/>
</dbReference>
<dbReference type="EMBL" id="CP014226">
    <property type="protein sequence ID" value="AMD02402.1"/>
    <property type="molecule type" value="Genomic_DNA"/>
</dbReference>
<dbReference type="InterPro" id="IPR001584">
    <property type="entry name" value="Integrase_cat-core"/>
</dbReference>
<evidence type="ECO:0000256" key="1">
    <source>
        <dbReference type="ARBA" id="ARBA00023172"/>
    </source>
</evidence>
<dbReference type="STRING" id="507626.LOKO_03358"/>
<dbReference type="Pfam" id="PF13936">
    <property type="entry name" value="HTH_38"/>
    <property type="match status" value="1"/>
</dbReference>
<dbReference type="Pfam" id="PF00665">
    <property type="entry name" value="rve"/>
    <property type="match status" value="1"/>
</dbReference>
<dbReference type="GO" id="GO:0005829">
    <property type="term" value="C:cytosol"/>
    <property type="evidence" value="ECO:0007669"/>
    <property type="project" value="TreeGrafter"/>
</dbReference>